<dbReference type="GO" id="GO:0005634">
    <property type="term" value="C:nucleus"/>
    <property type="evidence" value="ECO:0007669"/>
    <property type="project" value="UniProtKB-SubCell"/>
</dbReference>
<reference evidence="8" key="1">
    <citation type="journal article" date="2013" name="J. Plant Res.">
        <title>Effect of fungi and light on seed germination of three Opuntia species from semiarid lands of central Mexico.</title>
        <authorList>
            <person name="Delgado-Sanchez P."/>
            <person name="Jimenez-Bremont J.F."/>
            <person name="Guerrero-Gonzalez Mde L."/>
            <person name="Flores J."/>
        </authorList>
    </citation>
    <scope>NUCLEOTIDE SEQUENCE</scope>
    <source>
        <tissue evidence="8">Cladode</tissue>
    </source>
</reference>
<dbReference type="EMBL" id="GISG01039014">
    <property type="protein sequence ID" value="MBA4622481.1"/>
    <property type="molecule type" value="Transcribed_RNA"/>
</dbReference>
<dbReference type="CDD" id="cd10017">
    <property type="entry name" value="B3_DNA"/>
    <property type="match status" value="2"/>
</dbReference>
<evidence type="ECO:0000256" key="5">
    <source>
        <dbReference type="ARBA" id="ARBA00023242"/>
    </source>
</evidence>
<comment type="subcellular location">
    <subcellularLocation>
        <location evidence="1">Nucleus</location>
    </subcellularLocation>
</comment>
<dbReference type="SUPFAM" id="SSF101936">
    <property type="entry name" value="DNA-binding pseudobarrel domain"/>
    <property type="match status" value="2"/>
</dbReference>
<dbReference type="PROSITE" id="PS50863">
    <property type="entry name" value="B3"/>
    <property type="match status" value="2"/>
</dbReference>
<organism evidence="8">
    <name type="scientific">Opuntia streptacantha</name>
    <name type="common">Prickly pear cactus</name>
    <name type="synonym">Opuntia cardona</name>
    <dbReference type="NCBI Taxonomy" id="393608"/>
    <lineage>
        <taxon>Eukaryota</taxon>
        <taxon>Viridiplantae</taxon>
        <taxon>Streptophyta</taxon>
        <taxon>Embryophyta</taxon>
        <taxon>Tracheophyta</taxon>
        <taxon>Spermatophyta</taxon>
        <taxon>Magnoliopsida</taxon>
        <taxon>eudicotyledons</taxon>
        <taxon>Gunneridae</taxon>
        <taxon>Pentapetalae</taxon>
        <taxon>Caryophyllales</taxon>
        <taxon>Cactineae</taxon>
        <taxon>Cactaceae</taxon>
        <taxon>Opuntioideae</taxon>
        <taxon>Opuntia</taxon>
    </lineage>
</organism>
<dbReference type="InterPro" id="IPR003340">
    <property type="entry name" value="B3_DNA-bd"/>
</dbReference>
<name>A0A7C9CNB6_OPUST</name>
<dbReference type="AlphaFoldDB" id="A0A7C9CNB6"/>
<protein>
    <recommendedName>
        <fullName evidence="7">TF-B3 domain-containing protein</fullName>
    </recommendedName>
</protein>
<dbReference type="Pfam" id="PF02362">
    <property type="entry name" value="B3"/>
    <property type="match status" value="2"/>
</dbReference>
<feature type="region of interest" description="Disordered" evidence="6">
    <location>
        <begin position="140"/>
        <end position="219"/>
    </location>
</feature>
<keyword evidence="3" id="KW-0238">DNA-binding</keyword>
<keyword evidence="5" id="KW-0539">Nucleus</keyword>
<dbReference type="Gene3D" id="2.40.330.10">
    <property type="entry name" value="DNA-binding pseudobarrel domain"/>
    <property type="match status" value="2"/>
</dbReference>
<evidence type="ECO:0000256" key="2">
    <source>
        <dbReference type="ARBA" id="ARBA00023015"/>
    </source>
</evidence>
<feature type="domain" description="TF-B3" evidence="7">
    <location>
        <begin position="26"/>
        <end position="120"/>
    </location>
</feature>
<evidence type="ECO:0000259" key="7">
    <source>
        <dbReference type="PROSITE" id="PS50863"/>
    </source>
</evidence>
<evidence type="ECO:0000256" key="1">
    <source>
        <dbReference type="ARBA" id="ARBA00004123"/>
    </source>
</evidence>
<feature type="domain" description="TF-B3" evidence="7">
    <location>
        <begin position="234"/>
        <end position="333"/>
    </location>
</feature>
<dbReference type="GO" id="GO:0003677">
    <property type="term" value="F:DNA binding"/>
    <property type="evidence" value="ECO:0007669"/>
    <property type="project" value="UniProtKB-KW"/>
</dbReference>
<evidence type="ECO:0000256" key="4">
    <source>
        <dbReference type="ARBA" id="ARBA00023163"/>
    </source>
</evidence>
<accession>A0A7C9CNB6</accession>
<dbReference type="PANTHER" id="PTHR31391">
    <property type="entry name" value="B3 DOMAIN-CONTAINING PROTEIN OS11G0197600-RELATED"/>
    <property type="match status" value="1"/>
</dbReference>
<dbReference type="PANTHER" id="PTHR31391:SF168">
    <property type="entry name" value="B3 DOMAIN-CONTAINING PROTEIN REM16-LIKE"/>
    <property type="match status" value="1"/>
</dbReference>
<evidence type="ECO:0000313" key="8">
    <source>
        <dbReference type="EMBL" id="MBA4622481.1"/>
    </source>
</evidence>
<dbReference type="InterPro" id="IPR044837">
    <property type="entry name" value="REM16-like"/>
</dbReference>
<dbReference type="InterPro" id="IPR015300">
    <property type="entry name" value="DNA-bd_pseudobarrel_sf"/>
</dbReference>
<evidence type="ECO:0000256" key="3">
    <source>
        <dbReference type="ARBA" id="ARBA00023125"/>
    </source>
</evidence>
<dbReference type="SMART" id="SM01019">
    <property type="entry name" value="B3"/>
    <property type="match status" value="2"/>
</dbReference>
<sequence>MEEEGGVIKKGSRTLEEEIYWTNFKSMRFFQFLTGDFQSQLMIPKKFSENLREKLPQMVVLKGPGGATRDVQLERTKNATLFLKDGWKEFAKAHHFKENDLLMFKYNRDSCFKVRVFDGKNLCENVGSYFVRNFASRENADGGSYQGKRKNRESSVEVLDNGDDSDHDGSGSEWAPRGTWKKKGRRDQSSGSRRREAEIRSPATPHAPNRRNPNAEEKETALQMAMKEVTPDSFIVVMKAAHVSPYHRLCIPAPWARNHLVPKNQDLELHVNEKRWPARVNIQHRSGGAIIISGWFNFARDNCLQESDVCVFKLSSKINELPAFLDVHIFRAGADAVHPTHPPRKFSPA</sequence>
<reference evidence="8" key="2">
    <citation type="submission" date="2020-07" db="EMBL/GenBank/DDBJ databases">
        <authorList>
            <person name="Vera ALvarez R."/>
            <person name="Arias-Moreno D.M."/>
            <person name="Jimenez-Jacinto V."/>
            <person name="Jimenez-Bremont J.F."/>
            <person name="Swaminathan K."/>
            <person name="Moose S.P."/>
            <person name="Guerrero-Gonzalez M.L."/>
            <person name="Marino-Ramirez L."/>
            <person name="Landsman D."/>
            <person name="Rodriguez-Kessler M."/>
            <person name="Delgado-Sanchez P."/>
        </authorList>
    </citation>
    <scope>NUCLEOTIDE SEQUENCE</scope>
    <source>
        <tissue evidence="8">Cladode</tissue>
    </source>
</reference>
<evidence type="ECO:0000256" key="6">
    <source>
        <dbReference type="SAM" id="MobiDB-lite"/>
    </source>
</evidence>
<keyword evidence="2" id="KW-0805">Transcription regulation</keyword>
<keyword evidence="4" id="KW-0804">Transcription</keyword>
<proteinExistence type="predicted"/>